<proteinExistence type="predicted"/>
<evidence type="ECO:0000256" key="1">
    <source>
        <dbReference type="SAM" id="SignalP"/>
    </source>
</evidence>
<dbReference type="RefSeq" id="WP_130607478.1">
    <property type="nucleotide sequence ID" value="NZ_AP019400.1"/>
</dbReference>
<feature type="domain" description="SLH" evidence="2">
    <location>
        <begin position="154"/>
        <end position="213"/>
    </location>
</feature>
<reference evidence="3 4" key="1">
    <citation type="submission" date="2019-01" db="EMBL/GenBank/DDBJ databases">
        <title>Complete genome sequence of Cohnella hallensis HS21 isolated from Korean fir (Abies koreana) rhizospheric soil.</title>
        <authorList>
            <person name="Jiang L."/>
            <person name="Kang S.W."/>
            <person name="Kim S."/>
            <person name="Jung J."/>
            <person name="Kim C.Y."/>
            <person name="Kim D.H."/>
            <person name="Kim S.W."/>
            <person name="Lee J."/>
        </authorList>
    </citation>
    <scope>NUCLEOTIDE SEQUENCE [LARGE SCALE GENOMIC DNA]</scope>
    <source>
        <strain evidence="3 4">HS21</strain>
    </source>
</reference>
<dbReference type="InterPro" id="IPR002102">
    <property type="entry name" value="Cohesin_dom"/>
</dbReference>
<dbReference type="InterPro" id="IPR001119">
    <property type="entry name" value="SLH_dom"/>
</dbReference>
<sequence>MNRKIMTMILLLLLCLPSELLTTSYAATASSFLLTTDKPAGGKVVVTLSGKGIKDLYGYEARFTFDPDQLELVESKSSLDGFSVSPIIKKNEIIIAHTKIGNVTGESGDIVIGSLTFKIKKNGTSNVKWESMKAVDHNLSAQTYPIGKSVSVTAAKKGFLDLEGHWAKADIEVLASKGIIEGIDEDHFAPENHVTRAQFAALISRALNLKTDTKKSPFTDVAPASWYKDVINSAYSAGIIQGLTDTKFAPERNITREEMAVMIVRANVYAARSSTEENNKVAEITFADSADISKWAREGVQAAVRSGIIKGKAGLKFDPQGKASRAEAATVIKRLLSDLNLL</sequence>
<dbReference type="Pfam" id="PF00395">
    <property type="entry name" value="SLH"/>
    <property type="match status" value="3"/>
</dbReference>
<dbReference type="GO" id="GO:0000272">
    <property type="term" value="P:polysaccharide catabolic process"/>
    <property type="evidence" value="ECO:0007669"/>
    <property type="project" value="InterPro"/>
</dbReference>
<feature type="chain" id="PRO_5019219903" description="SLH domain-containing protein" evidence="1">
    <location>
        <begin position="27"/>
        <end position="342"/>
    </location>
</feature>
<evidence type="ECO:0000313" key="3">
    <source>
        <dbReference type="EMBL" id="BBI32738.1"/>
    </source>
</evidence>
<dbReference type="EMBL" id="AP019400">
    <property type="protein sequence ID" value="BBI32738.1"/>
    <property type="molecule type" value="Genomic_DNA"/>
</dbReference>
<keyword evidence="4" id="KW-1185">Reference proteome</keyword>
<dbReference type="AlphaFoldDB" id="A0A3T1D3X6"/>
<dbReference type="OrthoDB" id="504962at2"/>
<organism evidence="3 4">
    <name type="scientific">Cohnella abietis</name>
    <dbReference type="NCBI Taxonomy" id="2507935"/>
    <lineage>
        <taxon>Bacteria</taxon>
        <taxon>Bacillati</taxon>
        <taxon>Bacillota</taxon>
        <taxon>Bacilli</taxon>
        <taxon>Bacillales</taxon>
        <taxon>Paenibacillaceae</taxon>
        <taxon>Cohnella</taxon>
    </lineage>
</organism>
<feature type="domain" description="SLH" evidence="2">
    <location>
        <begin position="214"/>
        <end position="277"/>
    </location>
</feature>
<dbReference type="GO" id="GO:0030246">
    <property type="term" value="F:carbohydrate binding"/>
    <property type="evidence" value="ECO:0007669"/>
    <property type="project" value="InterPro"/>
</dbReference>
<dbReference type="SUPFAM" id="SSF49384">
    <property type="entry name" value="Carbohydrate-binding domain"/>
    <property type="match status" value="1"/>
</dbReference>
<dbReference type="Gene3D" id="2.60.40.680">
    <property type="match status" value="1"/>
</dbReference>
<evidence type="ECO:0000313" key="4">
    <source>
        <dbReference type="Proteomes" id="UP000289856"/>
    </source>
</evidence>
<dbReference type="Pfam" id="PF00963">
    <property type="entry name" value="Cohesin"/>
    <property type="match status" value="1"/>
</dbReference>
<name>A0A3T1D3X6_9BACL</name>
<dbReference type="InterPro" id="IPR051465">
    <property type="entry name" value="Cell_Envelope_Struct_Comp"/>
</dbReference>
<dbReference type="PROSITE" id="PS51272">
    <property type="entry name" value="SLH"/>
    <property type="match status" value="3"/>
</dbReference>
<protein>
    <recommendedName>
        <fullName evidence="2">SLH domain-containing protein</fullName>
    </recommendedName>
</protein>
<dbReference type="Proteomes" id="UP000289856">
    <property type="component" value="Chromosome"/>
</dbReference>
<dbReference type="PANTHER" id="PTHR43308:SF5">
    <property type="entry name" value="S-LAYER PROTEIN _ PEPTIDOGLYCAN ENDO-BETA-N-ACETYLGLUCOSAMINIDASE"/>
    <property type="match status" value="1"/>
</dbReference>
<gene>
    <name evidence="3" type="ORF">KCTCHS21_21370</name>
</gene>
<dbReference type="InterPro" id="IPR008965">
    <property type="entry name" value="CBM2/CBM3_carb-bd_dom_sf"/>
</dbReference>
<dbReference type="PANTHER" id="PTHR43308">
    <property type="entry name" value="OUTER MEMBRANE PROTEIN ALPHA-RELATED"/>
    <property type="match status" value="1"/>
</dbReference>
<feature type="domain" description="SLH" evidence="2">
    <location>
        <begin position="283"/>
        <end position="342"/>
    </location>
</feature>
<feature type="signal peptide" evidence="1">
    <location>
        <begin position="1"/>
        <end position="26"/>
    </location>
</feature>
<accession>A0A3T1D3X6</accession>
<keyword evidence="1" id="KW-0732">Signal</keyword>
<evidence type="ECO:0000259" key="2">
    <source>
        <dbReference type="PROSITE" id="PS51272"/>
    </source>
</evidence>
<dbReference type="CDD" id="cd08547">
    <property type="entry name" value="Type_II_cohesin"/>
    <property type="match status" value="1"/>
</dbReference>
<dbReference type="KEGG" id="cohn:KCTCHS21_21370"/>